<name>A0A0K2UHU6_LEPSM</name>
<accession>A0A0K2UHU6</accession>
<dbReference type="Pfam" id="PF00042">
    <property type="entry name" value="Globin"/>
    <property type="match status" value="1"/>
</dbReference>
<dbReference type="GO" id="GO:0020037">
    <property type="term" value="F:heme binding"/>
    <property type="evidence" value="ECO:0007669"/>
    <property type="project" value="InterPro"/>
</dbReference>
<dbReference type="InterPro" id="IPR009050">
    <property type="entry name" value="Globin-like_sf"/>
</dbReference>
<dbReference type="GO" id="GO:0005344">
    <property type="term" value="F:oxygen carrier activity"/>
    <property type="evidence" value="ECO:0007669"/>
    <property type="project" value="UniProtKB-KW"/>
</dbReference>
<evidence type="ECO:0000256" key="3">
    <source>
        <dbReference type="ARBA" id="ARBA00022621"/>
    </source>
</evidence>
<dbReference type="InterPro" id="IPR050532">
    <property type="entry name" value="Globin-like_OT"/>
</dbReference>
<evidence type="ECO:0000313" key="8">
    <source>
        <dbReference type="EMBL" id="CDW37261.1"/>
    </source>
</evidence>
<comment type="similarity">
    <text evidence="6">Belongs to the globin family.</text>
</comment>
<dbReference type="Gene3D" id="1.10.490.10">
    <property type="entry name" value="Globins"/>
    <property type="match status" value="1"/>
</dbReference>
<dbReference type="OMA" id="QTWNILR"/>
<feature type="domain" description="Globin" evidence="7">
    <location>
        <begin position="45"/>
        <end position="206"/>
    </location>
</feature>
<evidence type="ECO:0000256" key="1">
    <source>
        <dbReference type="ARBA" id="ARBA00022448"/>
    </source>
</evidence>
<dbReference type="GO" id="GO:0046872">
    <property type="term" value="F:metal ion binding"/>
    <property type="evidence" value="ECO:0007669"/>
    <property type="project" value="UniProtKB-KW"/>
</dbReference>
<sequence>MGNAGVKEKSNILGGRGPVVETIAQLQTHQAMSSQPKSSVDTTNYLSKKQKDLLKRAWVALHNNLSSVGMTTFIKMFETHPEALKFMIPKLTQEEEKKTQPNYSLDSRLDPWHSEKLREHAHRIMKTVSDVISLLNKDEEKIEEMLVALGGKHHGFGVHIEILELMGPHFISAIYPTLKETWTEELQEAWQCLFNYIIALLHIGFDQALLAKVKPTWINYFD</sequence>
<protein>
    <recommendedName>
        <fullName evidence="7">Globin domain-containing protein</fullName>
    </recommendedName>
</protein>
<evidence type="ECO:0000256" key="6">
    <source>
        <dbReference type="RuleBase" id="RU000356"/>
    </source>
</evidence>
<dbReference type="OrthoDB" id="436496at2759"/>
<keyword evidence="1 6" id="KW-0813">Transport</keyword>
<dbReference type="PANTHER" id="PTHR46458:SF1">
    <property type="entry name" value="GEO09476P1"/>
    <property type="match status" value="1"/>
</dbReference>
<keyword evidence="5" id="KW-0408">Iron</keyword>
<keyword evidence="3 6" id="KW-0561">Oxygen transport</keyword>
<proteinExistence type="inferred from homology"/>
<dbReference type="EMBL" id="HACA01019900">
    <property type="protein sequence ID" value="CDW37261.1"/>
    <property type="molecule type" value="Transcribed_RNA"/>
</dbReference>
<keyword evidence="2 6" id="KW-0349">Heme</keyword>
<reference evidence="8" key="1">
    <citation type="submission" date="2014-05" db="EMBL/GenBank/DDBJ databases">
        <authorList>
            <person name="Chronopoulou M."/>
        </authorList>
    </citation>
    <scope>NUCLEOTIDE SEQUENCE</scope>
    <source>
        <tissue evidence="8">Whole organism</tissue>
    </source>
</reference>
<dbReference type="SUPFAM" id="SSF46458">
    <property type="entry name" value="Globin-like"/>
    <property type="match status" value="1"/>
</dbReference>
<dbReference type="GO" id="GO:0019825">
    <property type="term" value="F:oxygen binding"/>
    <property type="evidence" value="ECO:0007669"/>
    <property type="project" value="InterPro"/>
</dbReference>
<evidence type="ECO:0000259" key="7">
    <source>
        <dbReference type="PROSITE" id="PS01033"/>
    </source>
</evidence>
<dbReference type="InterPro" id="IPR012292">
    <property type="entry name" value="Globin/Proto"/>
</dbReference>
<dbReference type="InterPro" id="IPR000971">
    <property type="entry name" value="Globin"/>
</dbReference>
<evidence type="ECO:0000256" key="4">
    <source>
        <dbReference type="ARBA" id="ARBA00022723"/>
    </source>
</evidence>
<keyword evidence="4" id="KW-0479">Metal-binding</keyword>
<dbReference type="PROSITE" id="PS01033">
    <property type="entry name" value="GLOBIN"/>
    <property type="match status" value="1"/>
</dbReference>
<dbReference type="AlphaFoldDB" id="A0A0K2UHU6"/>
<evidence type="ECO:0000256" key="2">
    <source>
        <dbReference type="ARBA" id="ARBA00022617"/>
    </source>
</evidence>
<dbReference type="PANTHER" id="PTHR46458">
    <property type="entry name" value="BLR2807 PROTEIN"/>
    <property type="match status" value="1"/>
</dbReference>
<organism evidence="8">
    <name type="scientific">Lepeophtheirus salmonis</name>
    <name type="common">Salmon louse</name>
    <name type="synonym">Caligus salmonis</name>
    <dbReference type="NCBI Taxonomy" id="72036"/>
    <lineage>
        <taxon>Eukaryota</taxon>
        <taxon>Metazoa</taxon>
        <taxon>Ecdysozoa</taxon>
        <taxon>Arthropoda</taxon>
        <taxon>Crustacea</taxon>
        <taxon>Multicrustacea</taxon>
        <taxon>Hexanauplia</taxon>
        <taxon>Copepoda</taxon>
        <taxon>Siphonostomatoida</taxon>
        <taxon>Caligidae</taxon>
        <taxon>Lepeophtheirus</taxon>
    </lineage>
</organism>
<evidence type="ECO:0000256" key="5">
    <source>
        <dbReference type="ARBA" id="ARBA00023004"/>
    </source>
</evidence>